<proteinExistence type="predicted"/>
<protein>
    <submittedName>
        <fullName evidence="1">Uncharacterized protein</fullName>
    </submittedName>
</protein>
<sequence length="117" mass="14527">MMKEEEEEIKQMLELNEEEPTECKKKCNIKEDRNMKINEEEPREYKKKYNIKEDRKRIIIDEEDEDAEEEQGRDELMRSQFKQLKEAFEYNLLIIRERNEQIEYLEMIIKGKILHKI</sequence>
<reference evidence="1" key="1">
    <citation type="submission" date="2021-05" db="EMBL/GenBank/DDBJ databases">
        <authorList>
            <person name="Alioto T."/>
            <person name="Alioto T."/>
            <person name="Gomez Garrido J."/>
        </authorList>
    </citation>
    <scope>NUCLEOTIDE SEQUENCE</scope>
</reference>
<evidence type="ECO:0000313" key="1">
    <source>
        <dbReference type="EMBL" id="CAG6774630.1"/>
    </source>
</evidence>
<dbReference type="EMBL" id="HBUF01595481">
    <property type="protein sequence ID" value="CAG6774629.1"/>
    <property type="molecule type" value="Transcribed_RNA"/>
</dbReference>
<dbReference type="AlphaFoldDB" id="A0A8D9F463"/>
<organism evidence="1">
    <name type="scientific">Cacopsylla melanoneura</name>
    <dbReference type="NCBI Taxonomy" id="428564"/>
    <lineage>
        <taxon>Eukaryota</taxon>
        <taxon>Metazoa</taxon>
        <taxon>Ecdysozoa</taxon>
        <taxon>Arthropoda</taxon>
        <taxon>Hexapoda</taxon>
        <taxon>Insecta</taxon>
        <taxon>Pterygota</taxon>
        <taxon>Neoptera</taxon>
        <taxon>Paraneoptera</taxon>
        <taxon>Hemiptera</taxon>
        <taxon>Sternorrhyncha</taxon>
        <taxon>Psylloidea</taxon>
        <taxon>Psyllidae</taxon>
        <taxon>Psyllinae</taxon>
        <taxon>Cacopsylla</taxon>
    </lineage>
</organism>
<dbReference type="EMBL" id="HBUF01595482">
    <property type="protein sequence ID" value="CAG6774630.1"/>
    <property type="molecule type" value="Transcribed_RNA"/>
</dbReference>
<accession>A0A8D9F463</accession>
<name>A0A8D9F463_9HEMI</name>